<accession>A0A131Z1Z1</accession>
<keyword evidence="3 5" id="KW-0862">Zinc</keyword>
<protein>
    <submittedName>
        <fullName evidence="8">Rhombotin 1</fullName>
    </submittedName>
</protein>
<dbReference type="Gene3D" id="2.10.110.10">
    <property type="entry name" value="Cysteine Rich Protein"/>
    <property type="match status" value="2"/>
</dbReference>
<evidence type="ECO:0000259" key="7">
    <source>
        <dbReference type="PROSITE" id="PS50023"/>
    </source>
</evidence>
<evidence type="ECO:0000256" key="2">
    <source>
        <dbReference type="ARBA" id="ARBA00022737"/>
    </source>
</evidence>
<feature type="domain" description="LIM zinc-binding" evidence="7">
    <location>
        <begin position="120"/>
        <end position="182"/>
    </location>
</feature>
<dbReference type="InterPro" id="IPR050945">
    <property type="entry name" value="LMO_RBTN_TF"/>
</dbReference>
<organism evidence="8">
    <name type="scientific">Rhipicephalus appendiculatus</name>
    <name type="common">Brown ear tick</name>
    <dbReference type="NCBI Taxonomy" id="34631"/>
    <lineage>
        <taxon>Eukaryota</taxon>
        <taxon>Metazoa</taxon>
        <taxon>Ecdysozoa</taxon>
        <taxon>Arthropoda</taxon>
        <taxon>Chelicerata</taxon>
        <taxon>Arachnida</taxon>
        <taxon>Acari</taxon>
        <taxon>Parasitiformes</taxon>
        <taxon>Ixodida</taxon>
        <taxon>Ixodoidea</taxon>
        <taxon>Ixodidae</taxon>
        <taxon>Rhipicephalinae</taxon>
        <taxon>Rhipicephalus</taxon>
        <taxon>Rhipicephalus</taxon>
    </lineage>
</organism>
<dbReference type="PROSITE" id="PS00478">
    <property type="entry name" value="LIM_DOMAIN_1"/>
    <property type="match status" value="1"/>
</dbReference>
<proteinExistence type="predicted"/>
<feature type="domain" description="LIM zinc-binding" evidence="7">
    <location>
        <begin position="184"/>
        <end position="246"/>
    </location>
</feature>
<dbReference type="CDD" id="cd09390">
    <property type="entry name" value="LIM2_dLMO"/>
    <property type="match status" value="1"/>
</dbReference>
<name>A0A131Z1Z1_RHIAP</name>
<dbReference type="SMART" id="SM00132">
    <property type="entry name" value="LIM"/>
    <property type="match status" value="2"/>
</dbReference>
<feature type="region of interest" description="Disordered" evidence="6">
    <location>
        <begin position="247"/>
        <end position="368"/>
    </location>
</feature>
<keyword evidence="2" id="KW-0677">Repeat</keyword>
<evidence type="ECO:0000256" key="3">
    <source>
        <dbReference type="ARBA" id="ARBA00022833"/>
    </source>
</evidence>
<keyword evidence="4 5" id="KW-0440">LIM domain</keyword>
<dbReference type="GO" id="GO:0003713">
    <property type="term" value="F:transcription coactivator activity"/>
    <property type="evidence" value="ECO:0007669"/>
    <property type="project" value="TreeGrafter"/>
</dbReference>
<dbReference type="GO" id="GO:0046872">
    <property type="term" value="F:metal ion binding"/>
    <property type="evidence" value="ECO:0007669"/>
    <property type="project" value="UniProtKB-KW"/>
</dbReference>
<feature type="compositionally biased region" description="Low complexity" evidence="6">
    <location>
        <begin position="257"/>
        <end position="274"/>
    </location>
</feature>
<dbReference type="InterPro" id="IPR001781">
    <property type="entry name" value="Znf_LIM"/>
</dbReference>
<evidence type="ECO:0000256" key="4">
    <source>
        <dbReference type="ARBA" id="ARBA00023038"/>
    </source>
</evidence>
<dbReference type="CDD" id="cd09388">
    <property type="entry name" value="LIM1_LMO1_LMO3"/>
    <property type="match status" value="1"/>
</dbReference>
<dbReference type="GO" id="GO:0045944">
    <property type="term" value="P:positive regulation of transcription by RNA polymerase II"/>
    <property type="evidence" value="ECO:0007669"/>
    <property type="project" value="TreeGrafter"/>
</dbReference>
<dbReference type="GO" id="GO:0140297">
    <property type="term" value="F:DNA-binding transcription factor binding"/>
    <property type="evidence" value="ECO:0007669"/>
    <property type="project" value="TreeGrafter"/>
</dbReference>
<keyword evidence="1 5" id="KW-0479">Metal-binding</keyword>
<feature type="compositionally biased region" description="Low complexity" evidence="6">
    <location>
        <begin position="319"/>
        <end position="335"/>
    </location>
</feature>
<feature type="compositionally biased region" description="Low complexity" evidence="6">
    <location>
        <begin position="284"/>
        <end position="305"/>
    </location>
</feature>
<dbReference type="FunFam" id="2.10.110.10:FF:000016">
    <property type="entry name" value="LIM domain only 3"/>
    <property type="match status" value="1"/>
</dbReference>
<dbReference type="Pfam" id="PF00412">
    <property type="entry name" value="LIM"/>
    <property type="match status" value="2"/>
</dbReference>
<evidence type="ECO:0000256" key="5">
    <source>
        <dbReference type="PROSITE-ProRule" id="PRU00125"/>
    </source>
</evidence>
<evidence type="ECO:0000256" key="1">
    <source>
        <dbReference type="ARBA" id="ARBA00022723"/>
    </source>
</evidence>
<dbReference type="AlphaFoldDB" id="A0A131Z1Z1"/>
<dbReference type="PANTHER" id="PTHR45787:SF1">
    <property type="entry name" value="LIM ZINC-BINDING DOMAIN-CONTAINING PROTEIN"/>
    <property type="match status" value="1"/>
</dbReference>
<dbReference type="SUPFAM" id="SSF57716">
    <property type="entry name" value="Glucocorticoid receptor-like (DNA-binding domain)"/>
    <property type="match status" value="3"/>
</dbReference>
<reference evidence="8" key="1">
    <citation type="journal article" date="2016" name="Ticks Tick Borne Dis.">
        <title>De novo assembly and annotation of the salivary gland transcriptome of Rhipicephalus appendiculatus male and female ticks during blood feeding.</title>
        <authorList>
            <person name="de Castro M.H."/>
            <person name="de Klerk D."/>
            <person name="Pienaar R."/>
            <person name="Latif A.A."/>
            <person name="Rees D.J."/>
            <person name="Mans B.J."/>
        </authorList>
    </citation>
    <scope>NUCLEOTIDE SEQUENCE</scope>
    <source>
        <tissue evidence="8">Salivary glands</tissue>
    </source>
</reference>
<dbReference type="GO" id="GO:0005634">
    <property type="term" value="C:nucleus"/>
    <property type="evidence" value="ECO:0007669"/>
    <property type="project" value="TreeGrafter"/>
</dbReference>
<dbReference type="EMBL" id="GEDV01004416">
    <property type="protein sequence ID" value="JAP84141.1"/>
    <property type="molecule type" value="Transcribed_RNA"/>
</dbReference>
<dbReference type="FunFam" id="2.10.110.10:FF:000015">
    <property type="entry name" value="LIM domain only 3"/>
    <property type="match status" value="1"/>
</dbReference>
<sequence length="368" mass="39526">MFLRCSTSGNRLEILGRQQQLQGVPRHEVLPSWPGGLVEKATTEPPGLSFCSPSMSPAALFSCVDEPPPLTYSPFDPMMDIKAEVHRWNPEVHRSPVLGPGPGSGPVPMMTPAALSHSGPECAGCQKPIRERFLLKALDQLWHEDCLKCACCDCRLGEVGSTLFTKANLILCKRDYLRLFGTTGLCSACSKTIPAFEMVMRARGNVYHLECFACQHCNHRFCVGDRFYLLDNKILCEYDYEERLSFQNVPFPGHNPSNQQQQQQQQNSNNASTPGSGGGGGNGSISNHQSSNAGSNSNSGPATGATATNNSGRPPIGTPPGSAGGPNANNGNSNSLQRLKRHTLDSLPVQDDASSGYGSPDSMMSDGK</sequence>
<dbReference type="PANTHER" id="PTHR45787">
    <property type="entry name" value="LD11652P"/>
    <property type="match status" value="1"/>
</dbReference>
<evidence type="ECO:0000256" key="6">
    <source>
        <dbReference type="SAM" id="MobiDB-lite"/>
    </source>
</evidence>
<evidence type="ECO:0000313" key="8">
    <source>
        <dbReference type="EMBL" id="JAP84141.1"/>
    </source>
</evidence>
<dbReference type="PROSITE" id="PS50023">
    <property type="entry name" value="LIM_DOMAIN_2"/>
    <property type="match status" value="2"/>
</dbReference>